<protein>
    <submittedName>
        <fullName evidence="1">Uncharacterized protein</fullName>
    </submittedName>
</protein>
<accession>A0A9P5NEF9</accession>
<dbReference type="Proteomes" id="UP000724874">
    <property type="component" value="Unassembled WGS sequence"/>
</dbReference>
<evidence type="ECO:0000313" key="1">
    <source>
        <dbReference type="EMBL" id="KAF8881851.1"/>
    </source>
</evidence>
<comment type="caution">
    <text evidence="1">The sequence shown here is derived from an EMBL/GenBank/DDBJ whole genome shotgun (WGS) entry which is preliminary data.</text>
</comment>
<dbReference type="EMBL" id="JADNYJ010000128">
    <property type="protein sequence ID" value="KAF8881851.1"/>
    <property type="molecule type" value="Genomic_DNA"/>
</dbReference>
<organism evidence="1 2">
    <name type="scientific">Gymnopilus junonius</name>
    <name type="common">Spectacular rustgill mushroom</name>
    <name type="synonym">Gymnopilus spectabilis subsp. junonius</name>
    <dbReference type="NCBI Taxonomy" id="109634"/>
    <lineage>
        <taxon>Eukaryota</taxon>
        <taxon>Fungi</taxon>
        <taxon>Dikarya</taxon>
        <taxon>Basidiomycota</taxon>
        <taxon>Agaricomycotina</taxon>
        <taxon>Agaricomycetes</taxon>
        <taxon>Agaricomycetidae</taxon>
        <taxon>Agaricales</taxon>
        <taxon>Agaricineae</taxon>
        <taxon>Hymenogastraceae</taxon>
        <taxon>Gymnopilus</taxon>
    </lineage>
</organism>
<dbReference type="AlphaFoldDB" id="A0A9P5NEF9"/>
<keyword evidence="2" id="KW-1185">Reference proteome</keyword>
<proteinExistence type="predicted"/>
<name>A0A9P5NEF9_GYMJU</name>
<reference evidence="1" key="1">
    <citation type="submission" date="2020-11" db="EMBL/GenBank/DDBJ databases">
        <authorList>
            <consortium name="DOE Joint Genome Institute"/>
            <person name="Ahrendt S."/>
            <person name="Riley R."/>
            <person name="Andreopoulos W."/>
            <person name="LaButti K."/>
            <person name="Pangilinan J."/>
            <person name="Ruiz-duenas F.J."/>
            <person name="Barrasa J.M."/>
            <person name="Sanchez-Garcia M."/>
            <person name="Camarero S."/>
            <person name="Miyauchi S."/>
            <person name="Serrano A."/>
            <person name="Linde D."/>
            <person name="Babiker R."/>
            <person name="Drula E."/>
            <person name="Ayuso-Fernandez I."/>
            <person name="Pacheco R."/>
            <person name="Padilla G."/>
            <person name="Ferreira P."/>
            <person name="Barriuso J."/>
            <person name="Kellner H."/>
            <person name="Castanera R."/>
            <person name="Alfaro M."/>
            <person name="Ramirez L."/>
            <person name="Pisabarro A.G."/>
            <person name="Kuo A."/>
            <person name="Tritt A."/>
            <person name="Lipzen A."/>
            <person name="He G."/>
            <person name="Yan M."/>
            <person name="Ng V."/>
            <person name="Cullen D."/>
            <person name="Martin F."/>
            <person name="Rosso M.-N."/>
            <person name="Henrissat B."/>
            <person name="Hibbett D."/>
            <person name="Martinez A.T."/>
            <person name="Grigoriev I.V."/>
        </authorList>
    </citation>
    <scope>NUCLEOTIDE SEQUENCE</scope>
    <source>
        <strain evidence="1">AH 44721</strain>
    </source>
</reference>
<gene>
    <name evidence="1" type="ORF">CPB84DRAFT_1827987</name>
</gene>
<sequence length="104" mass="11237">MIPKTSAEILAAVKPPLAKKSRKKHAPLFSTQTSTFSMTELTSTATEQSTLAASLLQLPILAGSSQTSRGVAIQASGNLRVFCHIQTRIVEQERVQLVSELVFL</sequence>
<evidence type="ECO:0000313" key="2">
    <source>
        <dbReference type="Proteomes" id="UP000724874"/>
    </source>
</evidence>